<accession>A0A5D4U2R2</accession>
<dbReference type="GO" id="GO:0046872">
    <property type="term" value="F:metal ion binding"/>
    <property type="evidence" value="ECO:0007669"/>
    <property type="project" value="UniProtKB-UniRule"/>
</dbReference>
<dbReference type="PANTHER" id="PTHR34217:SF1">
    <property type="entry name" value="CARBOXYPEPTIDASE 1"/>
    <property type="match status" value="1"/>
</dbReference>
<name>A0A5D4U2R2_9BACI</name>
<dbReference type="GO" id="GO:0004181">
    <property type="term" value="F:metallocarboxypeptidase activity"/>
    <property type="evidence" value="ECO:0007669"/>
    <property type="project" value="InterPro"/>
</dbReference>
<dbReference type="PANTHER" id="PTHR34217">
    <property type="entry name" value="METAL-DEPENDENT CARBOXYPEPTIDASE"/>
    <property type="match status" value="1"/>
</dbReference>
<keyword evidence="5 6" id="KW-0482">Metalloprotease</keyword>
<keyword evidence="3 6" id="KW-0378">Hydrolase</keyword>
<gene>
    <name evidence="8" type="ORF">FZC85_01735</name>
</gene>
<dbReference type="InterPro" id="IPR042088">
    <property type="entry name" value="OligoPept_F_C"/>
</dbReference>
<evidence type="ECO:0000256" key="4">
    <source>
        <dbReference type="ARBA" id="ARBA00022833"/>
    </source>
</evidence>
<dbReference type="InterPro" id="IPR001333">
    <property type="entry name" value="Peptidase_M32_Taq"/>
</dbReference>
<dbReference type="SUPFAM" id="SSF55486">
    <property type="entry name" value="Metalloproteases ('zincins'), catalytic domain"/>
    <property type="match status" value="1"/>
</dbReference>
<comment type="cofactor">
    <cofactor evidence="6">
        <name>Zn(2+)</name>
        <dbReference type="ChEBI" id="CHEBI:29105"/>
    </cofactor>
    <text evidence="6">Binds 1 zinc ion.</text>
</comment>
<feature type="domain" description="Peptidase M3A/M3B catalytic" evidence="7">
    <location>
        <begin position="194"/>
        <end position="568"/>
    </location>
</feature>
<keyword evidence="2 6" id="KW-0479">Metal-binding</keyword>
<dbReference type="InterPro" id="IPR001567">
    <property type="entry name" value="Pept_M3A_M3B_dom"/>
</dbReference>
<dbReference type="GO" id="GO:0006508">
    <property type="term" value="P:proteolysis"/>
    <property type="evidence" value="ECO:0007669"/>
    <property type="project" value="UniProtKB-KW"/>
</dbReference>
<evidence type="ECO:0000256" key="3">
    <source>
        <dbReference type="ARBA" id="ARBA00022801"/>
    </source>
</evidence>
<keyword evidence="1 6" id="KW-0645">Protease</keyword>
<organism evidence="8 9">
    <name type="scientific">Rossellomorea aquimaris</name>
    <dbReference type="NCBI Taxonomy" id="189382"/>
    <lineage>
        <taxon>Bacteria</taxon>
        <taxon>Bacillati</taxon>
        <taxon>Bacillota</taxon>
        <taxon>Bacilli</taxon>
        <taxon>Bacillales</taxon>
        <taxon>Bacillaceae</taxon>
        <taxon>Rossellomorea</taxon>
    </lineage>
</organism>
<comment type="caution">
    <text evidence="8">The sequence shown here is derived from an EMBL/GenBank/DDBJ whole genome shotgun (WGS) entry which is preliminary data.</text>
</comment>
<protein>
    <submittedName>
        <fullName evidence="8">M3 family oligoendopeptidase</fullName>
    </submittedName>
</protein>
<evidence type="ECO:0000256" key="6">
    <source>
        <dbReference type="RuleBase" id="RU003435"/>
    </source>
</evidence>
<evidence type="ECO:0000259" key="7">
    <source>
        <dbReference type="Pfam" id="PF01432"/>
    </source>
</evidence>
<dbReference type="GO" id="GO:0004222">
    <property type="term" value="F:metalloendopeptidase activity"/>
    <property type="evidence" value="ECO:0007669"/>
    <property type="project" value="InterPro"/>
</dbReference>
<comment type="similarity">
    <text evidence="6">Belongs to the peptidase M3 family.</text>
</comment>
<dbReference type="Gene3D" id="1.20.140.70">
    <property type="entry name" value="Oligopeptidase f, N-terminal domain"/>
    <property type="match status" value="1"/>
</dbReference>
<keyword evidence="4 6" id="KW-0862">Zinc</keyword>
<evidence type="ECO:0000256" key="1">
    <source>
        <dbReference type="ARBA" id="ARBA00022670"/>
    </source>
</evidence>
<evidence type="ECO:0000256" key="2">
    <source>
        <dbReference type="ARBA" id="ARBA00022723"/>
    </source>
</evidence>
<dbReference type="InterPro" id="IPR034006">
    <property type="entry name" value="M3B_PepF_2"/>
</dbReference>
<dbReference type="OrthoDB" id="9769691at2"/>
<dbReference type="AlphaFoldDB" id="A0A5D4U2R2"/>
<sequence>MTQTKYNPIWNLDSIFKGGSTSPGLHDHMKQTEAKIMKLEETMKKWTTPLSGSDQLAGFLNQLREIMQSISQARSYAICLLSENPKDQGAQFYRGETTVLQSKYDSITSDLKRKLAHTEEPIWKRLLDSEDLKEYRFILGEWREEADREPVKEVSGLMADGYHAWGQFYQSYMSSIKVRVNGQDFSVGQAINLRSHHDASVRKESHEALVEKWTEHEGQFAQILNHLAGFRLNMYRSVGIGDVLQAPLAQNRMKEETLNSMFSVMERYKKPFTDYLNVRAWMNGDAKMKSYHFWSPMNDHHQGIEYGEAAALIEEQFRTFGPEMGRFAEKAFREGWVEAENRPGKSAVPICAGFPLTGESRVFITFPGTFKGVLTLVHELGHAFHNHAMKSVNGMNKAYPMSLAETASTFAEMIILEAAMEKAESDEEKLFILDEKLKRSVMNFMNLHARFIFERDFHEERKKGFVPAARLNELMESAMEKGYAGSLDEVPVHSWIWTPHFYKTESPFYNFPYTFGYLLALNFFARAKETGKGFEEHYMDLLRDSGSMSAEDLVMKHLGEDITEEAFWDKGMRLCIEDSEEFVRLATSR</sequence>
<evidence type="ECO:0000313" key="8">
    <source>
        <dbReference type="EMBL" id="TYS88185.1"/>
    </source>
</evidence>
<reference evidence="8 9" key="1">
    <citation type="submission" date="2019-08" db="EMBL/GenBank/DDBJ databases">
        <title>Bacillus genomes from the desert of Cuatro Cienegas, Coahuila.</title>
        <authorList>
            <person name="Olmedo-Alvarez G."/>
        </authorList>
    </citation>
    <scope>NUCLEOTIDE SEQUENCE [LARGE SCALE GENOMIC DNA]</scope>
    <source>
        <strain evidence="8 9">CH87b_3T</strain>
    </source>
</reference>
<dbReference type="Gene3D" id="1.10.1370.20">
    <property type="entry name" value="Oligoendopeptidase f, C-terminal domain"/>
    <property type="match status" value="1"/>
</dbReference>
<dbReference type="Proteomes" id="UP000324269">
    <property type="component" value="Unassembled WGS sequence"/>
</dbReference>
<dbReference type="CDD" id="cd09607">
    <property type="entry name" value="M3B_PepF"/>
    <property type="match status" value="1"/>
</dbReference>
<proteinExistence type="inferred from homology"/>
<evidence type="ECO:0000256" key="5">
    <source>
        <dbReference type="ARBA" id="ARBA00023049"/>
    </source>
</evidence>
<dbReference type="Pfam" id="PF01432">
    <property type="entry name" value="Peptidase_M3"/>
    <property type="match status" value="1"/>
</dbReference>
<dbReference type="EMBL" id="VTEZ01000001">
    <property type="protein sequence ID" value="TYS88185.1"/>
    <property type="molecule type" value="Genomic_DNA"/>
</dbReference>
<evidence type="ECO:0000313" key="9">
    <source>
        <dbReference type="Proteomes" id="UP000324269"/>
    </source>
</evidence>